<feature type="domain" description="Oligosaccharyl transferase STT3 N-terminal" evidence="2">
    <location>
        <begin position="117"/>
        <end position="251"/>
    </location>
</feature>
<dbReference type="STRING" id="589865.DaAHT2_0386"/>
<dbReference type="Gene3D" id="3.40.1380.40">
    <property type="match status" value="1"/>
</dbReference>
<dbReference type="UniPathway" id="UPA00378"/>
<reference evidence="4" key="1">
    <citation type="submission" date="2010-02" db="EMBL/GenBank/DDBJ databases">
        <title>Complete sequence of Desulfurivibrio alkaliphilus AHT2.</title>
        <authorList>
            <consortium name="US DOE Joint Genome Institute"/>
            <person name="Pitluck S."/>
            <person name="Chertkov O."/>
            <person name="Detter J.C."/>
            <person name="Han C."/>
            <person name="Tapia R."/>
            <person name="Larimer F."/>
            <person name="Land M."/>
            <person name="Hauser L."/>
            <person name="Kyrpides N."/>
            <person name="Mikhailova N."/>
            <person name="Sorokin D.Y."/>
            <person name="Muyzer G."/>
            <person name="Woyke T."/>
        </authorList>
    </citation>
    <scope>NUCLEOTIDE SEQUENCE [LARGE SCALE GENOMIC DNA]</scope>
    <source>
        <strain evidence="4">DSM 19089 / UNIQEM U267 / AHT2</strain>
    </source>
</reference>
<keyword evidence="1" id="KW-0472">Membrane</keyword>
<feature type="transmembrane region" description="Helical" evidence="1">
    <location>
        <begin position="112"/>
        <end position="133"/>
    </location>
</feature>
<feature type="transmembrane region" description="Helical" evidence="1">
    <location>
        <begin position="380"/>
        <end position="403"/>
    </location>
</feature>
<dbReference type="AlphaFoldDB" id="D6YZT5"/>
<dbReference type="InParanoid" id="D6YZT5"/>
<dbReference type="Pfam" id="PF02516">
    <property type="entry name" value="STT3"/>
    <property type="match status" value="1"/>
</dbReference>
<protein>
    <submittedName>
        <fullName evidence="3">Membrane protein required for N-linked glycosylation-like protein</fullName>
    </submittedName>
</protein>
<gene>
    <name evidence="3" type="ordered locus">DaAHT2_0386</name>
</gene>
<dbReference type="RefSeq" id="WP_013162623.1">
    <property type="nucleotide sequence ID" value="NC_014216.1"/>
</dbReference>
<feature type="transmembrane region" description="Helical" evidence="1">
    <location>
        <begin position="140"/>
        <end position="158"/>
    </location>
</feature>
<name>D6YZT5_DESAT</name>
<dbReference type="eggNOG" id="COG1287">
    <property type="taxonomic scope" value="Bacteria"/>
</dbReference>
<evidence type="ECO:0000313" key="3">
    <source>
        <dbReference type="EMBL" id="ADH85092.1"/>
    </source>
</evidence>
<sequence length="672" mass="76132">MTNLRLFIRNHQLALLLLLCAIAVYGLSVYQKEADYRLWQAQHDEYFVESVPPMASRDAYYWLKMARDLDDGQLGRGLSNPTRGYPDLPEYHDPNLLAWLISKGAKLTGGDYYRSGLLLVSVLGGLFIFPLVIYFNRLDFGLAAIFGGLVGTFSLAYYQRSLMGYLDTDLLNLFFPLAVACFIMPMSRDRSLATNLGLAVGGGMMMYLYNWWYEQPALMLVHLVFILFYLLLSRLSLRQILLITAVFILASGPIYALHSVGSLLNFLQAYFLPPPTGQIAWPDIMGEIAEAQVKDPWLVLKRIHGFAPVIIAGLAGLIYLYVREFRRMVLVTPMILIGLWSLFGPVRFAMYLAPFIGVGAGVMIELAARKAGERLHLPPPAVNLAAVALMFGIFFATAAHTGFYRQPTPTIPLETTRSLLEIKKLVPRHSAMLTWWDIGYPLMEIGNFATYHDGSLHGGLRSALIAKALTSSSQEELTALLAYLEDHGFATLEELIVQEDISASALKELVFTYPGEFRGESVHILYTDDMIRKFGSISLFGTWDYHRQTGDILWYERWNCTSRVGNIYKCAEGIADLDRGVISDGVVDVPLVAVLFINNGQVLNRRDYHPDARYYLQIVMHDHQIYQVQVVEDRLFASNFNQQYLLGNYDRRYFEEIYNNFPTARVFRVLPQ</sequence>
<feature type="transmembrane region" description="Helical" evidence="1">
    <location>
        <begin position="239"/>
        <end position="257"/>
    </location>
</feature>
<feature type="transmembrane region" description="Helical" evidence="1">
    <location>
        <begin position="215"/>
        <end position="232"/>
    </location>
</feature>
<dbReference type="KEGG" id="dak:DaAHT2_0386"/>
<evidence type="ECO:0000313" key="4">
    <source>
        <dbReference type="Proteomes" id="UP000001508"/>
    </source>
</evidence>
<keyword evidence="1" id="KW-0812">Transmembrane</keyword>
<dbReference type="EMBL" id="CP001940">
    <property type="protein sequence ID" value="ADH85092.1"/>
    <property type="molecule type" value="Genomic_DNA"/>
</dbReference>
<feature type="transmembrane region" description="Helical" evidence="1">
    <location>
        <begin position="349"/>
        <end position="368"/>
    </location>
</feature>
<keyword evidence="4" id="KW-1185">Reference proteome</keyword>
<feature type="transmembrane region" description="Helical" evidence="1">
    <location>
        <begin position="303"/>
        <end position="321"/>
    </location>
</feature>
<evidence type="ECO:0000259" key="2">
    <source>
        <dbReference type="Pfam" id="PF02516"/>
    </source>
</evidence>
<keyword evidence="1" id="KW-1133">Transmembrane helix</keyword>
<dbReference type="InterPro" id="IPR048307">
    <property type="entry name" value="STT3_N"/>
</dbReference>
<accession>D6YZT5</accession>
<dbReference type="OrthoDB" id="9796223at2"/>
<organism evidence="3 4">
    <name type="scientific">Desulfurivibrio alkaliphilus (strain DSM 19089 / UNIQEM U267 / AHT2)</name>
    <dbReference type="NCBI Taxonomy" id="589865"/>
    <lineage>
        <taxon>Bacteria</taxon>
        <taxon>Pseudomonadati</taxon>
        <taxon>Thermodesulfobacteriota</taxon>
        <taxon>Desulfobulbia</taxon>
        <taxon>Desulfobulbales</taxon>
        <taxon>Desulfobulbaceae</taxon>
        <taxon>Desulfurivibrio</taxon>
    </lineage>
</organism>
<proteinExistence type="predicted"/>
<feature type="transmembrane region" description="Helical" evidence="1">
    <location>
        <begin position="170"/>
        <end position="187"/>
    </location>
</feature>
<dbReference type="GO" id="GO:0016020">
    <property type="term" value="C:membrane"/>
    <property type="evidence" value="ECO:0007669"/>
    <property type="project" value="InterPro"/>
</dbReference>
<evidence type="ECO:0000256" key="1">
    <source>
        <dbReference type="SAM" id="Phobius"/>
    </source>
</evidence>
<dbReference type="HOGENOM" id="CLU_405836_0_0_7"/>
<dbReference type="Proteomes" id="UP000001508">
    <property type="component" value="Chromosome"/>
</dbReference>
<feature type="transmembrane region" description="Helical" evidence="1">
    <location>
        <begin position="328"/>
        <end position="343"/>
    </location>
</feature>